<sequence>MTILENVFHESFKQAVIDCAKEKSEYARKSRIDKAANDVQTFVQTYEEQDFYGEWSQLIVALGKILKDEKWDRHLETIESDLTGKIQKDAFKYAVQIFQAAVSGDEDTVLARLKYLSQAVTTGDENEKEVMGKICAVVNEALRRDIMIKLREKEYSPSQNQVQSSSNVQNAERAHPISGDFLAAELSDGQITTKPEKKKHRGRPKKDQQQKWLGDALLILKENPGWSDIKIAGIVGVHSSTLGRNEIWKDARKVNINSGPLKGRVIEGRNGSPHVDGEYYDHSNY</sequence>
<protein>
    <submittedName>
        <fullName evidence="2">Uncharacterized protein</fullName>
    </submittedName>
</protein>
<dbReference type="Proteomes" id="UP000320839">
    <property type="component" value="Chromosome"/>
</dbReference>
<proteinExistence type="predicted"/>
<gene>
    <name evidence="2" type="ORF">Pan153_59550</name>
</gene>
<evidence type="ECO:0000313" key="3">
    <source>
        <dbReference type="Proteomes" id="UP000320839"/>
    </source>
</evidence>
<evidence type="ECO:0000313" key="2">
    <source>
        <dbReference type="EMBL" id="QDV21267.1"/>
    </source>
</evidence>
<evidence type="ECO:0000256" key="1">
    <source>
        <dbReference type="SAM" id="MobiDB-lite"/>
    </source>
</evidence>
<reference evidence="2 3" key="1">
    <citation type="submission" date="2019-02" db="EMBL/GenBank/DDBJ databases">
        <title>Deep-cultivation of Planctomycetes and their phenomic and genomic characterization uncovers novel biology.</title>
        <authorList>
            <person name="Wiegand S."/>
            <person name="Jogler M."/>
            <person name="Boedeker C."/>
            <person name="Pinto D."/>
            <person name="Vollmers J."/>
            <person name="Rivas-Marin E."/>
            <person name="Kohn T."/>
            <person name="Peeters S.H."/>
            <person name="Heuer A."/>
            <person name="Rast P."/>
            <person name="Oberbeckmann S."/>
            <person name="Bunk B."/>
            <person name="Jeske O."/>
            <person name="Meyerdierks A."/>
            <person name="Storesund J.E."/>
            <person name="Kallscheuer N."/>
            <person name="Luecker S."/>
            <person name="Lage O.M."/>
            <person name="Pohl T."/>
            <person name="Merkel B.J."/>
            <person name="Hornburger P."/>
            <person name="Mueller R.-W."/>
            <person name="Bruemmer F."/>
            <person name="Labrenz M."/>
            <person name="Spormann A.M."/>
            <person name="Op den Camp H."/>
            <person name="Overmann J."/>
            <person name="Amann R."/>
            <person name="Jetten M.S.M."/>
            <person name="Mascher T."/>
            <person name="Medema M.H."/>
            <person name="Devos D.P."/>
            <person name="Kaster A.-K."/>
            <person name="Ovreas L."/>
            <person name="Rohde M."/>
            <person name="Galperin M.Y."/>
            <person name="Jogler C."/>
        </authorList>
    </citation>
    <scope>NUCLEOTIDE SEQUENCE [LARGE SCALE GENOMIC DNA]</scope>
    <source>
        <strain evidence="2 3">Pan153</strain>
    </source>
</reference>
<name>A0A518FY19_9PLAN</name>
<dbReference type="RefSeq" id="WP_145459975.1">
    <property type="nucleotide sequence ID" value="NZ_CP036317.1"/>
</dbReference>
<feature type="region of interest" description="Disordered" evidence="1">
    <location>
        <begin position="188"/>
        <end position="209"/>
    </location>
</feature>
<accession>A0A518FY19</accession>
<dbReference type="AlphaFoldDB" id="A0A518FY19"/>
<dbReference type="EMBL" id="CP036317">
    <property type="protein sequence ID" value="QDV21267.1"/>
    <property type="molecule type" value="Genomic_DNA"/>
</dbReference>
<organism evidence="2 3">
    <name type="scientific">Gimesia panareensis</name>
    <dbReference type="NCBI Taxonomy" id="2527978"/>
    <lineage>
        <taxon>Bacteria</taxon>
        <taxon>Pseudomonadati</taxon>
        <taxon>Planctomycetota</taxon>
        <taxon>Planctomycetia</taxon>
        <taxon>Planctomycetales</taxon>
        <taxon>Planctomycetaceae</taxon>
        <taxon>Gimesia</taxon>
    </lineage>
</organism>
<dbReference type="OrthoDB" id="10013259at2"/>